<dbReference type="GO" id="GO:0003677">
    <property type="term" value="F:DNA binding"/>
    <property type="evidence" value="ECO:0007669"/>
    <property type="project" value="UniProtKB-KW"/>
</dbReference>
<accession>A0A9Q0QND4</accession>
<evidence type="ECO:0000256" key="3">
    <source>
        <dbReference type="ARBA" id="ARBA00023125"/>
    </source>
</evidence>
<dbReference type="Proteomes" id="UP001141806">
    <property type="component" value="Unassembled WGS sequence"/>
</dbReference>
<dbReference type="AlphaFoldDB" id="A0A9Q0QND4"/>
<keyword evidence="2" id="KW-0805">Transcription regulation</keyword>
<dbReference type="EMBL" id="JAMYWD010000007">
    <property type="protein sequence ID" value="KAJ4965908.1"/>
    <property type="molecule type" value="Genomic_DNA"/>
</dbReference>
<evidence type="ECO:0000313" key="8">
    <source>
        <dbReference type="EMBL" id="KAJ4965908.1"/>
    </source>
</evidence>
<dbReference type="PANTHER" id="PTHR31920">
    <property type="entry name" value="B3 DOMAIN-CONTAINING"/>
    <property type="match status" value="1"/>
</dbReference>
<comment type="caution">
    <text evidence="8">The sequence shown here is derived from an EMBL/GenBank/DDBJ whole genome shotgun (WGS) entry which is preliminary data.</text>
</comment>
<dbReference type="InterPro" id="IPR015300">
    <property type="entry name" value="DNA-bd_pseudobarrel_sf"/>
</dbReference>
<feature type="domain" description="TF-B3" evidence="7">
    <location>
        <begin position="259"/>
        <end position="340"/>
    </location>
</feature>
<feature type="region of interest" description="Disordered" evidence="6">
    <location>
        <begin position="163"/>
        <end position="184"/>
    </location>
</feature>
<evidence type="ECO:0000256" key="2">
    <source>
        <dbReference type="ARBA" id="ARBA00023015"/>
    </source>
</evidence>
<evidence type="ECO:0000256" key="6">
    <source>
        <dbReference type="SAM" id="MobiDB-lite"/>
    </source>
</evidence>
<gene>
    <name evidence="8" type="ORF">NE237_017757</name>
</gene>
<comment type="subcellular location">
    <subcellularLocation>
        <location evidence="1">Nucleus</location>
    </subcellularLocation>
</comment>
<dbReference type="OrthoDB" id="1688597at2759"/>
<name>A0A9Q0QND4_9MAGN</name>
<evidence type="ECO:0000256" key="4">
    <source>
        <dbReference type="ARBA" id="ARBA00023163"/>
    </source>
</evidence>
<keyword evidence="4" id="KW-0804">Transcription</keyword>
<evidence type="ECO:0000259" key="7">
    <source>
        <dbReference type="PROSITE" id="PS50863"/>
    </source>
</evidence>
<sequence length="472" mass="55141">MQSRRRLSHGENSQARRPHFFKVILQRSIFAGKLEIPVEFVRKFGEELHDVAVLKVPGGGEWFIELKNIDGAVWFHNCWQGFLEHYNISAGHFLVFRYDGNSHFFVLIFNETACEIEYPPNVNPPGESNLQNKGLMPGSEERRAGVLFSLRKRPATTCEVELTSKTSRLSRKKKKKNKDQREMEELPHRCELNQVKKERSTEGEDIFCVEHIGLSLSERTRRPTTTEDREKAKRLAQMLKTKKPSFMVMMKPSYLCKGLNVPLVFAREHFTEGAHNVTLQLREGRTWSVQFYFNYKIKALLSGGWKTFVQENMLEDGDCCVFELLKVEEIEFKVSIFRVVEKVVQPGCYVKARRKKRKMIENKATQEARNFKSGNPFFEVYMYPSYAQGSYMIMRHSFFKRHLTDNLQRVVLQDADGRKWPIRCIINHDNCRFGSGWAKFAKKNNIKEGDVCVFELIKRNETLLKVSIFKSH</sequence>
<proteinExistence type="predicted"/>
<evidence type="ECO:0000313" key="9">
    <source>
        <dbReference type="Proteomes" id="UP001141806"/>
    </source>
</evidence>
<dbReference type="Pfam" id="PF02362">
    <property type="entry name" value="B3"/>
    <property type="match status" value="3"/>
</dbReference>
<keyword evidence="9" id="KW-1185">Reference proteome</keyword>
<dbReference type="GO" id="GO:0005634">
    <property type="term" value="C:nucleus"/>
    <property type="evidence" value="ECO:0007669"/>
    <property type="project" value="UniProtKB-SubCell"/>
</dbReference>
<keyword evidence="3" id="KW-0238">DNA-binding</keyword>
<feature type="domain" description="TF-B3" evidence="7">
    <location>
        <begin position="377"/>
        <end position="472"/>
    </location>
</feature>
<organism evidence="8 9">
    <name type="scientific">Protea cynaroides</name>
    <dbReference type="NCBI Taxonomy" id="273540"/>
    <lineage>
        <taxon>Eukaryota</taxon>
        <taxon>Viridiplantae</taxon>
        <taxon>Streptophyta</taxon>
        <taxon>Embryophyta</taxon>
        <taxon>Tracheophyta</taxon>
        <taxon>Spermatophyta</taxon>
        <taxon>Magnoliopsida</taxon>
        <taxon>Proteales</taxon>
        <taxon>Proteaceae</taxon>
        <taxon>Protea</taxon>
    </lineage>
</organism>
<dbReference type="SUPFAM" id="SSF101936">
    <property type="entry name" value="DNA-binding pseudobarrel domain"/>
    <property type="match status" value="3"/>
</dbReference>
<dbReference type="PROSITE" id="PS50863">
    <property type="entry name" value="B3"/>
    <property type="match status" value="3"/>
</dbReference>
<dbReference type="Gene3D" id="2.40.330.10">
    <property type="entry name" value="DNA-binding pseudobarrel domain"/>
    <property type="match status" value="3"/>
</dbReference>
<dbReference type="PANTHER" id="PTHR31920:SF37">
    <property type="entry name" value="B3 DOMAIN-CONTAINING TRANSCRIPTION FACTOR VRN1"/>
    <property type="match status" value="1"/>
</dbReference>
<evidence type="ECO:0000256" key="5">
    <source>
        <dbReference type="ARBA" id="ARBA00023242"/>
    </source>
</evidence>
<dbReference type="InterPro" id="IPR003340">
    <property type="entry name" value="B3_DNA-bd"/>
</dbReference>
<evidence type="ECO:0000256" key="1">
    <source>
        <dbReference type="ARBA" id="ARBA00004123"/>
    </source>
</evidence>
<feature type="compositionally biased region" description="Basic residues" evidence="6">
    <location>
        <begin position="168"/>
        <end position="178"/>
    </location>
</feature>
<reference evidence="8" key="1">
    <citation type="journal article" date="2023" name="Plant J.">
        <title>The genome of the king protea, Protea cynaroides.</title>
        <authorList>
            <person name="Chang J."/>
            <person name="Duong T.A."/>
            <person name="Schoeman C."/>
            <person name="Ma X."/>
            <person name="Roodt D."/>
            <person name="Barker N."/>
            <person name="Li Z."/>
            <person name="Van de Peer Y."/>
            <person name="Mizrachi E."/>
        </authorList>
    </citation>
    <scope>NUCLEOTIDE SEQUENCE</scope>
    <source>
        <tissue evidence="8">Young leaves</tissue>
    </source>
</reference>
<keyword evidence="5" id="KW-0539">Nucleus</keyword>
<dbReference type="SMART" id="SM01019">
    <property type="entry name" value="B3"/>
    <property type="match status" value="3"/>
</dbReference>
<dbReference type="CDD" id="cd10017">
    <property type="entry name" value="B3_DNA"/>
    <property type="match status" value="3"/>
</dbReference>
<dbReference type="InterPro" id="IPR050655">
    <property type="entry name" value="Plant_B3_domain"/>
</dbReference>
<feature type="domain" description="TF-B3" evidence="7">
    <location>
        <begin position="19"/>
        <end position="112"/>
    </location>
</feature>
<protein>
    <recommendedName>
        <fullName evidence="7">TF-B3 domain-containing protein</fullName>
    </recommendedName>
</protein>